<dbReference type="AlphaFoldDB" id="A0A8C6EYE7"/>
<evidence type="ECO:0000313" key="3">
    <source>
        <dbReference type="Ensembl" id="ENSMMMP00000025280.1"/>
    </source>
</evidence>
<keyword evidence="2" id="KW-0812">Transmembrane</keyword>
<keyword evidence="4" id="KW-1185">Reference proteome</keyword>
<feature type="compositionally biased region" description="Basic and acidic residues" evidence="1">
    <location>
        <begin position="28"/>
        <end position="42"/>
    </location>
</feature>
<keyword evidence="2" id="KW-1133">Transmembrane helix</keyword>
<protein>
    <submittedName>
        <fullName evidence="3">Uncharacterized protein</fullName>
    </submittedName>
</protein>
<evidence type="ECO:0000256" key="2">
    <source>
        <dbReference type="SAM" id="Phobius"/>
    </source>
</evidence>
<dbReference type="Proteomes" id="UP000694407">
    <property type="component" value="Unplaced"/>
</dbReference>
<accession>A0A8C6EYE7</accession>
<evidence type="ECO:0000256" key="1">
    <source>
        <dbReference type="SAM" id="MobiDB-lite"/>
    </source>
</evidence>
<organism evidence="3 4">
    <name type="scientific">Marmota marmota marmota</name>
    <name type="common">Alpine marmot</name>
    <dbReference type="NCBI Taxonomy" id="9994"/>
    <lineage>
        <taxon>Eukaryota</taxon>
        <taxon>Metazoa</taxon>
        <taxon>Chordata</taxon>
        <taxon>Craniata</taxon>
        <taxon>Vertebrata</taxon>
        <taxon>Euteleostomi</taxon>
        <taxon>Mammalia</taxon>
        <taxon>Eutheria</taxon>
        <taxon>Euarchontoglires</taxon>
        <taxon>Glires</taxon>
        <taxon>Rodentia</taxon>
        <taxon>Sciuromorpha</taxon>
        <taxon>Sciuridae</taxon>
        <taxon>Xerinae</taxon>
        <taxon>Marmotini</taxon>
        <taxon>Marmota</taxon>
    </lineage>
</organism>
<feature type="transmembrane region" description="Helical" evidence="2">
    <location>
        <begin position="6"/>
        <end position="23"/>
    </location>
</feature>
<feature type="region of interest" description="Disordered" evidence="1">
    <location>
        <begin position="28"/>
        <end position="61"/>
    </location>
</feature>
<reference evidence="3" key="2">
    <citation type="submission" date="2025-09" db="UniProtKB">
        <authorList>
            <consortium name="Ensembl"/>
        </authorList>
    </citation>
    <scope>IDENTIFICATION</scope>
</reference>
<name>A0A8C6EYE7_MARMA</name>
<evidence type="ECO:0000313" key="4">
    <source>
        <dbReference type="Proteomes" id="UP000694407"/>
    </source>
</evidence>
<dbReference type="GeneTree" id="ENSGT00960000189635"/>
<sequence length="81" mass="8307">MGSIWAALLVGGGLAGALFVWLLRGDPRDKGKDGDTEQHKNADIAAPGSDQGAGSGGLSPGPYKQEALECISGAKRWPSML</sequence>
<proteinExistence type="predicted"/>
<keyword evidence="2" id="KW-0472">Membrane</keyword>
<reference evidence="3" key="1">
    <citation type="submission" date="2025-08" db="UniProtKB">
        <authorList>
            <consortium name="Ensembl"/>
        </authorList>
    </citation>
    <scope>IDENTIFICATION</scope>
</reference>
<dbReference type="Ensembl" id="ENSMMMT00000028612.1">
    <property type="protein sequence ID" value="ENSMMMP00000025280.1"/>
    <property type="gene ID" value="ENSMMMG00000022135.1"/>
</dbReference>